<evidence type="ECO:0000256" key="1">
    <source>
        <dbReference type="SAM" id="SignalP"/>
    </source>
</evidence>
<gene>
    <name evidence="2" type="ORF">SAMN04488526_1814</name>
</gene>
<evidence type="ECO:0008006" key="4">
    <source>
        <dbReference type="Google" id="ProtNLM"/>
    </source>
</evidence>
<organism evidence="2 3">
    <name type="scientific">Jannaschia helgolandensis</name>
    <dbReference type="NCBI Taxonomy" id="188906"/>
    <lineage>
        <taxon>Bacteria</taxon>
        <taxon>Pseudomonadati</taxon>
        <taxon>Pseudomonadota</taxon>
        <taxon>Alphaproteobacteria</taxon>
        <taxon>Rhodobacterales</taxon>
        <taxon>Roseobacteraceae</taxon>
        <taxon>Jannaschia</taxon>
    </lineage>
</organism>
<proteinExistence type="predicted"/>
<keyword evidence="3" id="KW-1185">Reference proteome</keyword>
<accession>A0A1H7LSE3</accession>
<dbReference type="EMBL" id="FNZQ01000002">
    <property type="protein sequence ID" value="SEL01904.1"/>
    <property type="molecule type" value="Genomic_DNA"/>
</dbReference>
<name>A0A1H7LSE3_9RHOB</name>
<dbReference type="InterPro" id="IPR011992">
    <property type="entry name" value="EF-hand-dom_pair"/>
</dbReference>
<protein>
    <recommendedName>
        <fullName evidence="4">EF hand</fullName>
    </recommendedName>
</protein>
<evidence type="ECO:0000313" key="2">
    <source>
        <dbReference type="EMBL" id="SEL01904.1"/>
    </source>
</evidence>
<keyword evidence="1" id="KW-0732">Signal</keyword>
<dbReference type="RefSeq" id="WP_092761959.1">
    <property type="nucleotide sequence ID" value="NZ_FNZQ01000002.1"/>
</dbReference>
<evidence type="ECO:0000313" key="3">
    <source>
        <dbReference type="Proteomes" id="UP000199283"/>
    </source>
</evidence>
<reference evidence="2 3" key="1">
    <citation type="submission" date="2016-10" db="EMBL/GenBank/DDBJ databases">
        <authorList>
            <person name="de Groot N.N."/>
        </authorList>
    </citation>
    <scope>NUCLEOTIDE SEQUENCE [LARGE SCALE GENOMIC DNA]</scope>
    <source>
        <strain evidence="2 3">DSM 14858</strain>
    </source>
</reference>
<dbReference type="SUPFAM" id="SSF47473">
    <property type="entry name" value="EF-hand"/>
    <property type="match status" value="1"/>
</dbReference>
<dbReference type="AlphaFoldDB" id="A0A1H7LSE3"/>
<feature type="chain" id="PRO_5011657106" description="EF hand" evidence="1">
    <location>
        <begin position="21"/>
        <end position="80"/>
    </location>
</feature>
<feature type="signal peptide" evidence="1">
    <location>
        <begin position="1"/>
        <end position="20"/>
    </location>
</feature>
<sequence>MNTKILIAAAAIGTAGFAGAALTHEMDTDQDGLYSLTEMRTEYADLTEADYAALDTNKDEAVDAEELAAAIESGQLPSME</sequence>
<dbReference type="STRING" id="188906.SAMN04488526_1814"/>
<dbReference type="OrthoDB" id="7876131at2"/>
<dbReference type="Gene3D" id="1.10.238.10">
    <property type="entry name" value="EF-hand"/>
    <property type="match status" value="1"/>
</dbReference>
<dbReference type="Proteomes" id="UP000199283">
    <property type="component" value="Unassembled WGS sequence"/>
</dbReference>